<keyword evidence="1" id="KW-0472">Membrane</keyword>
<comment type="caution">
    <text evidence="2">The sequence shown here is derived from an EMBL/GenBank/DDBJ whole genome shotgun (WGS) entry which is preliminary data.</text>
</comment>
<dbReference type="Proteomes" id="UP000318509">
    <property type="component" value="Unassembled WGS sequence"/>
</dbReference>
<reference evidence="2 3" key="1">
    <citation type="journal article" date="2019" name="Nat. Microbiol.">
        <title>Mediterranean grassland soil C-N compound turnover is dependent on rainfall and depth, and is mediated by genomically divergent microorganisms.</title>
        <authorList>
            <person name="Diamond S."/>
            <person name="Andeer P.F."/>
            <person name="Li Z."/>
            <person name="Crits-Christoph A."/>
            <person name="Burstein D."/>
            <person name="Anantharaman K."/>
            <person name="Lane K.R."/>
            <person name="Thomas B.C."/>
            <person name="Pan C."/>
            <person name="Northen T.R."/>
            <person name="Banfield J.F."/>
        </authorList>
    </citation>
    <scope>NUCLEOTIDE SEQUENCE [LARGE SCALE GENOMIC DNA]</scope>
    <source>
        <strain evidence="2">NP_3</strain>
    </source>
</reference>
<gene>
    <name evidence="2" type="ORF">E6H00_00725</name>
</gene>
<dbReference type="InterPro" id="IPR012902">
    <property type="entry name" value="N_methyl_site"/>
</dbReference>
<feature type="transmembrane region" description="Helical" evidence="1">
    <location>
        <begin position="20"/>
        <end position="43"/>
    </location>
</feature>
<dbReference type="Pfam" id="PF07963">
    <property type="entry name" value="N_methyl"/>
    <property type="match status" value="1"/>
</dbReference>
<name>A0A537KDX7_9BACT</name>
<keyword evidence="1" id="KW-1133">Transmembrane helix</keyword>
<accession>A0A537KDX7</accession>
<evidence type="ECO:0000313" key="2">
    <source>
        <dbReference type="EMBL" id="TMI93762.1"/>
    </source>
</evidence>
<sequence length="168" mass="17478">MSHPVYPGRSPRGQRGFTIIETVMSTALLGILVLSALGGLLFGMVQARGSQNRAAAATWIEAELSFLLLQNGPCTSTCNSPLAVGTYTMTQSSTPRTWCGASGGSCPNGAVTEPPLPFGFDHASITITSIQVSGTQVALQVVITLYQTPSTAFTTLSTYVSSFTKAGP</sequence>
<dbReference type="AlphaFoldDB" id="A0A537KDX7"/>
<dbReference type="NCBIfam" id="TIGR02532">
    <property type="entry name" value="IV_pilin_GFxxxE"/>
    <property type="match status" value="1"/>
</dbReference>
<organism evidence="2 3">
    <name type="scientific">Candidatus Segetimicrobium genomatis</name>
    <dbReference type="NCBI Taxonomy" id="2569760"/>
    <lineage>
        <taxon>Bacteria</taxon>
        <taxon>Bacillati</taxon>
        <taxon>Candidatus Sysuimicrobiota</taxon>
        <taxon>Candidatus Sysuimicrobiia</taxon>
        <taxon>Candidatus Sysuimicrobiales</taxon>
        <taxon>Candidatus Segetimicrobiaceae</taxon>
        <taxon>Candidatus Segetimicrobium</taxon>
    </lineage>
</organism>
<evidence type="ECO:0000256" key="1">
    <source>
        <dbReference type="SAM" id="Phobius"/>
    </source>
</evidence>
<protein>
    <submittedName>
        <fullName evidence="2">Type II secretion system protein</fullName>
    </submittedName>
</protein>
<evidence type="ECO:0000313" key="3">
    <source>
        <dbReference type="Proteomes" id="UP000318509"/>
    </source>
</evidence>
<proteinExistence type="predicted"/>
<keyword evidence="1" id="KW-0812">Transmembrane</keyword>
<dbReference type="EMBL" id="VBAK01000016">
    <property type="protein sequence ID" value="TMI93762.1"/>
    <property type="molecule type" value="Genomic_DNA"/>
</dbReference>